<evidence type="ECO:0000313" key="2">
    <source>
        <dbReference type="Proteomes" id="UP000247892"/>
    </source>
</evidence>
<dbReference type="RefSeq" id="WP_110343822.1">
    <property type="nucleotide sequence ID" value="NZ_MASU01000023.1"/>
</dbReference>
<dbReference type="InterPro" id="IPR036894">
    <property type="entry name" value="YbaB-like_sf"/>
</dbReference>
<proteinExistence type="predicted"/>
<dbReference type="OrthoDB" id="3685810at2"/>
<evidence type="ECO:0008006" key="3">
    <source>
        <dbReference type="Google" id="ProtNLM"/>
    </source>
</evidence>
<dbReference type="Proteomes" id="UP000247892">
    <property type="component" value="Unassembled WGS sequence"/>
</dbReference>
<dbReference type="Gene3D" id="3.30.1310.10">
    <property type="entry name" value="Nucleoid-associated protein YbaB-like domain"/>
    <property type="match status" value="1"/>
</dbReference>
<gene>
    <name evidence="1" type="ORF">BA062_36525</name>
</gene>
<reference evidence="1 2" key="1">
    <citation type="submission" date="2016-07" db="EMBL/GenBank/DDBJ databases">
        <title>Draft genome sequence of Prauserella sp. YIM 121212, isolated from alkaline soil.</title>
        <authorList>
            <person name="Ruckert C."/>
            <person name="Albersmeier A."/>
            <person name="Jiang C.-L."/>
            <person name="Jiang Y."/>
            <person name="Kalinowski J."/>
            <person name="Schneider O."/>
            <person name="Winkler A."/>
            <person name="Zotchev S.B."/>
        </authorList>
    </citation>
    <scope>NUCLEOTIDE SEQUENCE [LARGE SCALE GENOMIC DNA]</scope>
    <source>
        <strain evidence="1 2">YIM 121212</strain>
    </source>
</reference>
<protein>
    <recommendedName>
        <fullName evidence="3">YbaB/EbfC DNA-binding family protein</fullName>
    </recommendedName>
</protein>
<dbReference type="AlphaFoldDB" id="A0A318L9S4"/>
<organism evidence="1 2">
    <name type="scientific">Prauserella flavalba</name>
    <dbReference type="NCBI Taxonomy" id="1477506"/>
    <lineage>
        <taxon>Bacteria</taxon>
        <taxon>Bacillati</taxon>
        <taxon>Actinomycetota</taxon>
        <taxon>Actinomycetes</taxon>
        <taxon>Pseudonocardiales</taxon>
        <taxon>Pseudonocardiaceae</taxon>
        <taxon>Prauserella</taxon>
    </lineage>
</organism>
<dbReference type="EMBL" id="MASU01000023">
    <property type="protein sequence ID" value="PXY17965.1"/>
    <property type="molecule type" value="Genomic_DNA"/>
</dbReference>
<evidence type="ECO:0000313" key="1">
    <source>
        <dbReference type="EMBL" id="PXY17965.1"/>
    </source>
</evidence>
<name>A0A318L9S4_9PSEU</name>
<accession>A0A318L9S4</accession>
<sequence>MNQKVDLASRYEGADATGSIHIAMNPQALVLSVSINEGWRKKLAPEQFADALLDAYREAMQTAISAAATAGSSGAARGPASQAIAKILRDYDDDGPSADWYTGIRAKLDRIKQRRKAIEEYVAEARVDPIDREVRGPNGYLTFQLQRGIPVSVTAAVPALRSASTELLRKDAMAAFRAANLTAEN</sequence>
<comment type="caution">
    <text evidence="1">The sequence shown here is derived from an EMBL/GenBank/DDBJ whole genome shotgun (WGS) entry which is preliminary data.</text>
</comment>
<keyword evidence="2" id="KW-1185">Reference proteome</keyword>